<evidence type="ECO:0000259" key="2">
    <source>
        <dbReference type="Pfam" id="PF02698"/>
    </source>
</evidence>
<dbReference type="OrthoDB" id="5611936at2"/>
<dbReference type="Proteomes" id="UP000004200">
    <property type="component" value="Unassembled WGS sequence"/>
</dbReference>
<keyword evidence="1" id="KW-1133">Transmembrane helix</keyword>
<dbReference type="GO" id="GO:0005886">
    <property type="term" value="C:plasma membrane"/>
    <property type="evidence" value="ECO:0007669"/>
    <property type="project" value="TreeGrafter"/>
</dbReference>
<dbReference type="PANTHER" id="PTHR30336">
    <property type="entry name" value="INNER MEMBRANE PROTEIN, PROBABLE PERMEASE"/>
    <property type="match status" value="1"/>
</dbReference>
<dbReference type="STRING" id="765913.ThidrDRAFT_3300"/>
<keyword evidence="1" id="KW-0472">Membrane</keyword>
<dbReference type="Pfam" id="PF02698">
    <property type="entry name" value="DUF218"/>
    <property type="match status" value="1"/>
</dbReference>
<protein>
    <recommendedName>
        <fullName evidence="2">DUF218 domain-containing protein</fullName>
    </recommendedName>
</protein>
<dbReference type="InterPro" id="IPR051599">
    <property type="entry name" value="Cell_Envelope_Assoc"/>
</dbReference>
<gene>
    <name evidence="3" type="ORF">ThidrDRAFT_3300</name>
</gene>
<proteinExistence type="predicted"/>
<sequence>MTPNPRQLDWDGLFTITLTVAVVLATFGLAYLYWLKRVIGTARAVHASRTENSGWLVVPGKRLIGNRPDADFRQRLDRAATLARPPFAGRLAILGGRTANATLSEAQAGADYLELSVINPDLSLILEGQSRNTLTNLRNLRELANRENDRQARFLIVSNRYHLARLGLMAASLGLRHRLEPAEPRLSHRAATLVQLAREGFFCLWFVVGKEWATITRNRRMLARVT</sequence>
<feature type="domain" description="DUF218" evidence="2">
    <location>
        <begin position="57"/>
        <end position="184"/>
    </location>
</feature>
<organism evidence="3 4">
    <name type="scientific">Thiorhodococcus drewsii AZ1</name>
    <dbReference type="NCBI Taxonomy" id="765913"/>
    <lineage>
        <taxon>Bacteria</taxon>
        <taxon>Pseudomonadati</taxon>
        <taxon>Pseudomonadota</taxon>
        <taxon>Gammaproteobacteria</taxon>
        <taxon>Chromatiales</taxon>
        <taxon>Chromatiaceae</taxon>
        <taxon>Thiorhodococcus</taxon>
    </lineage>
</organism>
<comment type="caution">
    <text evidence="3">The sequence shown here is derived from an EMBL/GenBank/DDBJ whole genome shotgun (WGS) entry which is preliminary data.</text>
</comment>
<dbReference type="EMBL" id="AFWT01000027">
    <property type="protein sequence ID" value="EGV29108.1"/>
    <property type="molecule type" value="Genomic_DNA"/>
</dbReference>
<dbReference type="InterPro" id="IPR003848">
    <property type="entry name" value="DUF218"/>
</dbReference>
<dbReference type="InterPro" id="IPR014729">
    <property type="entry name" value="Rossmann-like_a/b/a_fold"/>
</dbReference>
<dbReference type="RefSeq" id="WP_007042013.1">
    <property type="nucleotide sequence ID" value="NZ_AFWT01000027.1"/>
</dbReference>
<evidence type="ECO:0000256" key="1">
    <source>
        <dbReference type="SAM" id="Phobius"/>
    </source>
</evidence>
<evidence type="ECO:0000313" key="4">
    <source>
        <dbReference type="Proteomes" id="UP000004200"/>
    </source>
</evidence>
<keyword evidence="4" id="KW-1185">Reference proteome</keyword>
<reference evidence="3 4" key="1">
    <citation type="submission" date="2011-06" db="EMBL/GenBank/DDBJ databases">
        <title>The draft genome of Thiorhodococcus drewsii AZ1.</title>
        <authorList>
            <consortium name="US DOE Joint Genome Institute (JGI-PGF)"/>
            <person name="Lucas S."/>
            <person name="Han J."/>
            <person name="Lapidus A."/>
            <person name="Cheng J.-F."/>
            <person name="Goodwin L."/>
            <person name="Pitluck S."/>
            <person name="Peters L."/>
            <person name="Land M.L."/>
            <person name="Hauser L."/>
            <person name="Vogl K."/>
            <person name="Liu Z."/>
            <person name="Imhoff J."/>
            <person name="Thiel V."/>
            <person name="Frigaard N.-U."/>
            <person name="Bryant D.A."/>
            <person name="Woyke T.J."/>
        </authorList>
    </citation>
    <scope>NUCLEOTIDE SEQUENCE [LARGE SCALE GENOMIC DNA]</scope>
    <source>
        <strain evidence="3 4">AZ1</strain>
    </source>
</reference>
<evidence type="ECO:0000313" key="3">
    <source>
        <dbReference type="EMBL" id="EGV29108.1"/>
    </source>
</evidence>
<dbReference type="PANTHER" id="PTHR30336:SF20">
    <property type="entry name" value="DUF218 DOMAIN-CONTAINING PROTEIN"/>
    <property type="match status" value="1"/>
</dbReference>
<name>G2E4T7_9GAMM</name>
<feature type="transmembrane region" description="Helical" evidence="1">
    <location>
        <begin position="12"/>
        <end position="34"/>
    </location>
</feature>
<accession>G2E4T7</accession>
<dbReference type="Gene3D" id="3.40.50.620">
    <property type="entry name" value="HUPs"/>
    <property type="match status" value="1"/>
</dbReference>
<dbReference type="CDD" id="cd06259">
    <property type="entry name" value="YdcF-like"/>
    <property type="match status" value="1"/>
</dbReference>
<dbReference type="eggNOG" id="COG1434">
    <property type="taxonomic scope" value="Bacteria"/>
</dbReference>
<dbReference type="AlphaFoldDB" id="G2E4T7"/>
<keyword evidence="1" id="KW-0812">Transmembrane</keyword>